<keyword evidence="5 8" id="KW-1133">Transmembrane helix</keyword>
<reference evidence="10" key="1">
    <citation type="submission" date="2015-11" db="EMBL/GenBank/DDBJ databases">
        <title>De novo transcriptome assembly of four potential Pierce s Disease insect vectors from Arizona vineyards.</title>
        <authorList>
            <person name="Tassone E.E."/>
        </authorList>
    </citation>
    <scope>NUCLEOTIDE SEQUENCE</scope>
</reference>
<keyword evidence="9" id="KW-0732">Signal</keyword>
<feature type="region of interest" description="Disordered" evidence="7">
    <location>
        <begin position="479"/>
        <end position="522"/>
    </location>
</feature>
<keyword evidence="6 8" id="KW-0472">Membrane</keyword>
<dbReference type="GO" id="GO:0005254">
    <property type="term" value="F:chloride channel activity"/>
    <property type="evidence" value="ECO:0007669"/>
    <property type="project" value="TreeGrafter"/>
</dbReference>
<proteinExistence type="inferred from homology"/>
<accession>A0A1B6HV82</accession>
<evidence type="ECO:0000256" key="8">
    <source>
        <dbReference type="SAM" id="Phobius"/>
    </source>
</evidence>
<protein>
    <recommendedName>
        <fullName evidence="3">Chloride channel CLIC-like protein 1</fullName>
    </recommendedName>
</protein>
<dbReference type="AlphaFoldDB" id="A0A1B6HV82"/>
<comment type="subcellular location">
    <subcellularLocation>
        <location evidence="1">Membrane</location>
        <topology evidence="1">Multi-pass membrane protein</topology>
    </subcellularLocation>
</comment>
<comment type="similarity">
    <text evidence="2">Belongs to the chloride channel MCLC family.</text>
</comment>
<evidence type="ECO:0000256" key="5">
    <source>
        <dbReference type="ARBA" id="ARBA00022989"/>
    </source>
</evidence>
<organism evidence="10">
    <name type="scientific">Homalodisca liturata</name>
    <dbReference type="NCBI Taxonomy" id="320908"/>
    <lineage>
        <taxon>Eukaryota</taxon>
        <taxon>Metazoa</taxon>
        <taxon>Ecdysozoa</taxon>
        <taxon>Arthropoda</taxon>
        <taxon>Hexapoda</taxon>
        <taxon>Insecta</taxon>
        <taxon>Pterygota</taxon>
        <taxon>Neoptera</taxon>
        <taxon>Paraneoptera</taxon>
        <taxon>Hemiptera</taxon>
        <taxon>Auchenorrhyncha</taxon>
        <taxon>Membracoidea</taxon>
        <taxon>Cicadellidae</taxon>
        <taxon>Cicadellinae</taxon>
        <taxon>Proconiini</taxon>
        <taxon>Homalodisca</taxon>
    </lineage>
</organism>
<feature type="compositionally biased region" description="Low complexity" evidence="7">
    <location>
        <begin position="498"/>
        <end position="509"/>
    </location>
</feature>
<gene>
    <name evidence="10" type="ORF">g.5205</name>
    <name evidence="11" type="ORF">g.5206</name>
</gene>
<evidence type="ECO:0000256" key="4">
    <source>
        <dbReference type="ARBA" id="ARBA00022692"/>
    </source>
</evidence>
<evidence type="ECO:0000256" key="2">
    <source>
        <dbReference type="ARBA" id="ARBA00005944"/>
    </source>
</evidence>
<sequence>MTFYYALIIVFLNCLGLLNTSEIVVFDKNKNNENNPNIVPPKPGWVDPFDMLGDYRNADDLFTLNDVQINQLKFREALCNRHMLKFVNLLRIAIESQNPIDSVNLVKLEFLITENQLNILREFGKGGNDGPRLETVSDVLNQVFTQTDYGGSSKNTFNHKLLEWLQNAVLKILNSPEWTVVVSVSVMLLGTLWFFYKTHSYHQALFSVFLTIFFAGFGFTWIRMYEEKEAEIFHDSVIYGNAPYHCTGKEMFWYEHVYYRMFGVNCLQFYKTRNVRPIVKISPADVLSETLSAMFINPATNIGKSYGSFIYSVSSAVPFWLQPIAVVFACIIPLGVFFILLAFYFRYRISFSITGFHLIPSWCQKSNEVTCKQGSQYVEDISHKEDERYQKHSNPQTLLSDNTTPLFLVNWLGLKKLMTDVKVTDENEVKSLTETENQKNTSSDDAKSKDVEDEELEGILTSAQKQICKIRSRGILTIGEKSSSVTKENDELVDPANSQSSGDHSGSVSICNKKIQSKEKKM</sequence>
<evidence type="ECO:0000256" key="7">
    <source>
        <dbReference type="SAM" id="MobiDB-lite"/>
    </source>
</evidence>
<dbReference type="InterPro" id="IPR009231">
    <property type="entry name" value="Chloride_chnl_CLIC-like"/>
</dbReference>
<dbReference type="GO" id="GO:0016020">
    <property type="term" value="C:membrane"/>
    <property type="evidence" value="ECO:0007669"/>
    <property type="project" value="UniProtKB-SubCell"/>
</dbReference>
<evidence type="ECO:0000313" key="10">
    <source>
        <dbReference type="EMBL" id="JAS78581.1"/>
    </source>
</evidence>
<feature type="transmembrane region" description="Helical" evidence="8">
    <location>
        <begin position="319"/>
        <end position="345"/>
    </location>
</feature>
<feature type="region of interest" description="Disordered" evidence="7">
    <location>
        <begin position="432"/>
        <end position="453"/>
    </location>
</feature>
<keyword evidence="4 8" id="KW-0812">Transmembrane</keyword>
<feature type="transmembrane region" description="Helical" evidence="8">
    <location>
        <begin position="178"/>
        <end position="196"/>
    </location>
</feature>
<feature type="chain" id="PRO_5008584595" description="Chloride channel CLIC-like protein 1" evidence="9">
    <location>
        <begin position="21"/>
        <end position="522"/>
    </location>
</feature>
<evidence type="ECO:0000256" key="3">
    <source>
        <dbReference type="ARBA" id="ARBA00015571"/>
    </source>
</evidence>
<feature type="transmembrane region" description="Helical" evidence="8">
    <location>
        <begin position="203"/>
        <end position="222"/>
    </location>
</feature>
<dbReference type="EMBL" id="GECU01029125">
    <property type="protein sequence ID" value="JAS78581.1"/>
    <property type="molecule type" value="Transcribed_RNA"/>
</dbReference>
<dbReference type="GO" id="GO:0005783">
    <property type="term" value="C:endoplasmic reticulum"/>
    <property type="evidence" value="ECO:0007669"/>
    <property type="project" value="TreeGrafter"/>
</dbReference>
<evidence type="ECO:0000256" key="1">
    <source>
        <dbReference type="ARBA" id="ARBA00004141"/>
    </source>
</evidence>
<name>A0A1B6HV82_9HEMI</name>
<dbReference type="Pfam" id="PF05934">
    <property type="entry name" value="MCLC"/>
    <property type="match status" value="1"/>
</dbReference>
<evidence type="ECO:0000256" key="9">
    <source>
        <dbReference type="SAM" id="SignalP"/>
    </source>
</evidence>
<feature type="signal peptide" evidence="9">
    <location>
        <begin position="1"/>
        <end position="20"/>
    </location>
</feature>
<evidence type="ECO:0000256" key="6">
    <source>
        <dbReference type="ARBA" id="ARBA00023136"/>
    </source>
</evidence>
<evidence type="ECO:0000313" key="11">
    <source>
        <dbReference type="EMBL" id="JAS80293.1"/>
    </source>
</evidence>
<dbReference type="PANTHER" id="PTHR34093">
    <property type="entry name" value="CHLORIDE CHANNEL CLIC-LIKE PROTEIN 1"/>
    <property type="match status" value="1"/>
</dbReference>
<dbReference type="EMBL" id="GECU01027413">
    <property type="protein sequence ID" value="JAS80293.1"/>
    <property type="molecule type" value="Transcribed_RNA"/>
</dbReference>
<feature type="compositionally biased region" description="Basic and acidic residues" evidence="7">
    <location>
        <begin position="432"/>
        <end position="450"/>
    </location>
</feature>
<dbReference type="PANTHER" id="PTHR34093:SF1">
    <property type="entry name" value="CHLORIDE CHANNEL CLIC-LIKE PROTEIN 1"/>
    <property type="match status" value="1"/>
</dbReference>